<dbReference type="Gene3D" id="1.10.260.40">
    <property type="entry name" value="lambda repressor-like DNA-binding domains"/>
    <property type="match status" value="1"/>
</dbReference>
<dbReference type="RefSeq" id="WP_148749636.1">
    <property type="nucleotide sequence ID" value="NZ_VSSR01000008.1"/>
</dbReference>
<reference evidence="2 3" key="1">
    <citation type="submission" date="2019-08" db="EMBL/GenBank/DDBJ databases">
        <title>Bradyrhizobium hipponensis sp. nov., a rhizobium isolated from a Lupinus angustifolius root nodule in Tunisia.</title>
        <authorList>
            <person name="Off K."/>
            <person name="Rejili M."/>
            <person name="Mars M."/>
            <person name="Brachmann A."/>
            <person name="Marin M."/>
        </authorList>
    </citation>
    <scope>NUCLEOTIDE SEQUENCE [LARGE SCALE GENOMIC DNA]</scope>
    <source>
        <strain evidence="2 3">CTAW11</strain>
    </source>
</reference>
<keyword evidence="3" id="KW-1185">Reference proteome</keyword>
<evidence type="ECO:0000256" key="1">
    <source>
        <dbReference type="SAM" id="MobiDB-lite"/>
    </source>
</evidence>
<sequence>MARGFVRVYRTYNYIDKNPVIDKVRTLVRDEGLIKNLKAVHEISGVSTSTLDNWFNGTTRSPQHATIAAVITSLGYQEEFVRKKEIDVERERKIGADWLVKQAEKKERAAPPKSNGHRRSKRR</sequence>
<organism evidence="2 3">
    <name type="scientific">Bradyrhizobium cytisi</name>
    <dbReference type="NCBI Taxonomy" id="515489"/>
    <lineage>
        <taxon>Bacteria</taxon>
        <taxon>Pseudomonadati</taxon>
        <taxon>Pseudomonadota</taxon>
        <taxon>Alphaproteobacteria</taxon>
        <taxon>Hyphomicrobiales</taxon>
        <taxon>Nitrobacteraceae</taxon>
        <taxon>Bradyrhizobium</taxon>
    </lineage>
</organism>
<dbReference type="GO" id="GO:0003677">
    <property type="term" value="F:DNA binding"/>
    <property type="evidence" value="ECO:0007669"/>
    <property type="project" value="InterPro"/>
</dbReference>
<name>A0A5S4WZM0_9BRAD</name>
<proteinExistence type="predicted"/>
<dbReference type="Proteomes" id="UP000324853">
    <property type="component" value="Unassembled WGS sequence"/>
</dbReference>
<accession>A0A5S4WZM0</accession>
<protein>
    <submittedName>
        <fullName evidence="2">Uncharacterized protein</fullName>
    </submittedName>
</protein>
<evidence type="ECO:0000313" key="3">
    <source>
        <dbReference type="Proteomes" id="UP000324853"/>
    </source>
</evidence>
<gene>
    <name evidence="2" type="ORF">FXB38_04905</name>
</gene>
<evidence type="ECO:0000313" key="2">
    <source>
        <dbReference type="EMBL" id="TYL87459.1"/>
    </source>
</evidence>
<dbReference type="AlphaFoldDB" id="A0A5S4WZM0"/>
<dbReference type="EMBL" id="VSSR01000008">
    <property type="protein sequence ID" value="TYL87459.1"/>
    <property type="molecule type" value="Genomic_DNA"/>
</dbReference>
<comment type="caution">
    <text evidence="2">The sequence shown here is derived from an EMBL/GenBank/DDBJ whole genome shotgun (WGS) entry which is preliminary data.</text>
</comment>
<dbReference type="OrthoDB" id="8236755at2"/>
<feature type="region of interest" description="Disordered" evidence="1">
    <location>
        <begin position="101"/>
        <end position="123"/>
    </location>
</feature>
<dbReference type="InterPro" id="IPR010982">
    <property type="entry name" value="Lambda_DNA-bd_dom_sf"/>
</dbReference>